<proteinExistence type="predicted"/>
<name>A0ABZ1AYJ1_9ACTN</name>
<protein>
    <recommendedName>
        <fullName evidence="4">MFS transporter</fullName>
    </recommendedName>
</protein>
<keyword evidence="3" id="KW-1185">Reference proteome</keyword>
<keyword evidence="1" id="KW-1133">Transmembrane helix</keyword>
<evidence type="ECO:0000313" key="3">
    <source>
        <dbReference type="Proteomes" id="UP001324287"/>
    </source>
</evidence>
<gene>
    <name evidence="2" type="ORF">U6N30_28870</name>
</gene>
<dbReference type="EMBL" id="CP141261">
    <property type="protein sequence ID" value="WRL63637.1"/>
    <property type="molecule type" value="Genomic_DNA"/>
</dbReference>
<evidence type="ECO:0000256" key="1">
    <source>
        <dbReference type="SAM" id="Phobius"/>
    </source>
</evidence>
<feature type="transmembrane region" description="Helical" evidence="1">
    <location>
        <begin position="19"/>
        <end position="40"/>
    </location>
</feature>
<accession>A0ABZ1AYJ1</accession>
<keyword evidence="1" id="KW-0812">Transmembrane</keyword>
<dbReference type="Proteomes" id="UP001324287">
    <property type="component" value="Chromosome"/>
</dbReference>
<organism evidence="2 3">
    <name type="scientific">Blastococcus brunescens</name>
    <dbReference type="NCBI Taxonomy" id="1564165"/>
    <lineage>
        <taxon>Bacteria</taxon>
        <taxon>Bacillati</taxon>
        <taxon>Actinomycetota</taxon>
        <taxon>Actinomycetes</taxon>
        <taxon>Geodermatophilales</taxon>
        <taxon>Geodermatophilaceae</taxon>
        <taxon>Blastococcus</taxon>
    </lineage>
</organism>
<evidence type="ECO:0000313" key="2">
    <source>
        <dbReference type="EMBL" id="WRL63637.1"/>
    </source>
</evidence>
<reference evidence="2 3" key="1">
    <citation type="submission" date="2023-12" db="EMBL/GenBank/DDBJ databases">
        <title>Blastococcus brunescens sp. nov., an actonobacterium isolated from sandstone collected in sahara desert.</title>
        <authorList>
            <person name="Gtari M."/>
            <person name="Ghodhbane F."/>
        </authorList>
    </citation>
    <scope>NUCLEOTIDE SEQUENCE [LARGE SCALE GENOMIC DNA]</scope>
    <source>
        <strain evidence="2 3">BMG 8361</strain>
    </source>
</reference>
<sequence>MGSAVAGAAVDAWGAERAFAVPALAAGLAALLALAGAVLLRSPQSAPVIPPLIEDDVKG</sequence>
<evidence type="ECO:0008006" key="4">
    <source>
        <dbReference type="Google" id="ProtNLM"/>
    </source>
</evidence>
<keyword evidence="1" id="KW-0472">Membrane</keyword>
<dbReference type="RefSeq" id="WP_324274972.1">
    <property type="nucleotide sequence ID" value="NZ_CP141261.1"/>
</dbReference>